<dbReference type="GO" id="GO:0007635">
    <property type="term" value="P:chemosensory behavior"/>
    <property type="evidence" value="ECO:0007669"/>
    <property type="project" value="TreeGrafter"/>
</dbReference>
<organism evidence="8 9">
    <name type="scientific">Aedes aegypti</name>
    <name type="common">Yellowfever mosquito</name>
    <name type="synonym">Culex aegypti</name>
    <dbReference type="NCBI Taxonomy" id="7159"/>
    <lineage>
        <taxon>Eukaryota</taxon>
        <taxon>Metazoa</taxon>
        <taxon>Ecdysozoa</taxon>
        <taxon>Arthropoda</taxon>
        <taxon>Hexapoda</taxon>
        <taxon>Insecta</taxon>
        <taxon>Pterygota</taxon>
        <taxon>Neoptera</taxon>
        <taxon>Endopterygota</taxon>
        <taxon>Diptera</taxon>
        <taxon>Nematocera</taxon>
        <taxon>Culicoidea</taxon>
        <taxon>Culicidae</taxon>
        <taxon>Culicinae</taxon>
        <taxon>Aedini</taxon>
        <taxon>Aedes</taxon>
        <taxon>Stegomyia</taxon>
    </lineage>
</organism>
<dbReference type="Pfam" id="PF08395">
    <property type="entry name" value="7tm_7"/>
    <property type="match status" value="1"/>
</dbReference>
<evidence type="ECO:0000256" key="6">
    <source>
        <dbReference type="ARBA" id="ARBA00023170"/>
    </source>
</evidence>
<gene>
    <name evidence="8" type="primary">23687908</name>
</gene>
<keyword evidence="3" id="KW-0812">Transmembrane</keyword>
<dbReference type="PANTHER" id="PTHR21143">
    <property type="entry name" value="INVERTEBRATE GUSTATORY RECEPTOR"/>
    <property type="match status" value="1"/>
</dbReference>
<protein>
    <submittedName>
        <fullName evidence="8">Uncharacterized protein</fullName>
    </submittedName>
</protein>
<accession>A0A6I8TR65</accession>
<evidence type="ECO:0000256" key="7">
    <source>
        <dbReference type="ARBA" id="ARBA00023224"/>
    </source>
</evidence>
<dbReference type="GO" id="GO:0030424">
    <property type="term" value="C:axon"/>
    <property type="evidence" value="ECO:0007669"/>
    <property type="project" value="TreeGrafter"/>
</dbReference>
<sequence length="243" mass="27880">MQNTKNTLERASWIDYLAMTVVFGWVNLGYQVNAVSWLAILATIRKRISVLNQHMRIELLTDSASQKDPHQLGKLVMRIGILQSRISDVIDDFNNCHSTTVMFSLAPAFLFTVFSWFGLVHAYAASVEDLIPYAWATVTLSLNYISFIFYDVLFSALVNKQVKETAVIVHKAIGYRTYSREVSRQLRKISQQLWHHSPVISCGLFHFDWELIYTMISSLNTYLVILMQFDLVNYTKSVPSAQP</sequence>
<dbReference type="GO" id="GO:0043025">
    <property type="term" value="C:neuronal cell body"/>
    <property type="evidence" value="ECO:0007669"/>
    <property type="project" value="TreeGrafter"/>
</dbReference>
<evidence type="ECO:0000256" key="2">
    <source>
        <dbReference type="ARBA" id="ARBA00022475"/>
    </source>
</evidence>
<dbReference type="Proteomes" id="UP000008820">
    <property type="component" value="Chromosome 3"/>
</dbReference>
<keyword evidence="9" id="KW-1185">Reference proteome</keyword>
<keyword evidence="4" id="KW-1133">Transmembrane helix</keyword>
<dbReference type="InterPro" id="IPR013604">
    <property type="entry name" value="7TM_chemorcpt"/>
</dbReference>
<keyword evidence="6" id="KW-0675">Receptor</keyword>
<dbReference type="PANTHER" id="PTHR21143:SF104">
    <property type="entry name" value="GUSTATORY RECEPTOR 8A-RELATED"/>
    <property type="match status" value="1"/>
</dbReference>
<keyword evidence="2" id="KW-1003">Cell membrane</keyword>
<evidence type="ECO:0000256" key="1">
    <source>
        <dbReference type="ARBA" id="ARBA00004651"/>
    </source>
</evidence>
<dbReference type="GO" id="GO:0030425">
    <property type="term" value="C:dendrite"/>
    <property type="evidence" value="ECO:0007669"/>
    <property type="project" value="TreeGrafter"/>
</dbReference>
<evidence type="ECO:0000313" key="9">
    <source>
        <dbReference type="Proteomes" id="UP000008820"/>
    </source>
</evidence>
<dbReference type="GO" id="GO:0005886">
    <property type="term" value="C:plasma membrane"/>
    <property type="evidence" value="ECO:0007669"/>
    <property type="project" value="UniProtKB-SubCell"/>
</dbReference>
<keyword evidence="7" id="KW-0807">Transducer</keyword>
<proteinExistence type="predicted"/>
<dbReference type="GO" id="GO:0008049">
    <property type="term" value="P:male courtship behavior"/>
    <property type="evidence" value="ECO:0007669"/>
    <property type="project" value="TreeGrafter"/>
</dbReference>
<evidence type="ECO:0000256" key="5">
    <source>
        <dbReference type="ARBA" id="ARBA00023136"/>
    </source>
</evidence>
<reference evidence="8" key="2">
    <citation type="submission" date="2020-05" db="UniProtKB">
        <authorList>
            <consortium name="EnsemblMetazoa"/>
        </authorList>
    </citation>
    <scope>IDENTIFICATION</scope>
    <source>
        <strain evidence="8">LVP_AGWG</strain>
    </source>
</reference>
<dbReference type="GO" id="GO:0050909">
    <property type="term" value="P:sensory perception of taste"/>
    <property type="evidence" value="ECO:0007669"/>
    <property type="project" value="InterPro"/>
</dbReference>
<name>A0A6I8TR65_AEDAE</name>
<evidence type="ECO:0000256" key="4">
    <source>
        <dbReference type="ARBA" id="ARBA00022989"/>
    </source>
</evidence>
<evidence type="ECO:0000313" key="8">
    <source>
        <dbReference type="EnsemblMetazoa" id="AAEL017488-PB"/>
    </source>
</evidence>
<dbReference type="AlphaFoldDB" id="A0A6I8TR65"/>
<comment type="subcellular location">
    <subcellularLocation>
        <location evidence="1">Cell membrane</location>
        <topology evidence="1">Multi-pass membrane protein</topology>
    </subcellularLocation>
</comment>
<dbReference type="EnsemblMetazoa" id="AAEL017488-RB">
    <property type="protein sequence ID" value="AAEL017488-PB"/>
    <property type="gene ID" value="AAEL017488"/>
</dbReference>
<dbReference type="OrthoDB" id="6366728at2759"/>
<reference evidence="8 9" key="1">
    <citation type="submission" date="2017-06" db="EMBL/GenBank/DDBJ databases">
        <title>Aedes aegypti genome working group (AGWG) sequencing and assembly.</title>
        <authorList>
            <consortium name="Aedes aegypti Genome Working Group (AGWG)"/>
            <person name="Matthews B.J."/>
        </authorList>
    </citation>
    <scope>NUCLEOTIDE SEQUENCE [LARGE SCALE GENOMIC DNA]</scope>
    <source>
        <strain evidence="8 9">LVP_AGWG</strain>
    </source>
</reference>
<dbReference type="InParanoid" id="A0A6I8TR65"/>
<evidence type="ECO:0000256" key="3">
    <source>
        <dbReference type="ARBA" id="ARBA00022692"/>
    </source>
</evidence>
<keyword evidence="5" id="KW-0472">Membrane</keyword>
<dbReference type="GO" id="GO:0007165">
    <property type="term" value="P:signal transduction"/>
    <property type="evidence" value="ECO:0007669"/>
    <property type="project" value="UniProtKB-KW"/>
</dbReference>